<protein>
    <recommendedName>
        <fullName evidence="1">YdhG-like domain-containing protein</fullName>
    </recommendedName>
</protein>
<sequence>MTHEEVERWMGHYDNPMKDVVQRIRQIILASDDRIEETIKWSTPTFTYKGNLASFFPKSTHHATLMFHEGALIPGTFRHLEGSGKEGRAMKIVSIAEAEERRDEINAIVQAWIAWKDGASTAS</sequence>
<dbReference type="Proteomes" id="UP000652354">
    <property type="component" value="Unassembled WGS sequence"/>
</dbReference>
<keyword evidence="3" id="KW-1185">Reference proteome</keyword>
<dbReference type="RefSeq" id="WP_203656468.1">
    <property type="nucleotide sequence ID" value="NZ_BONR01000004.1"/>
</dbReference>
<reference evidence="2" key="1">
    <citation type="submission" date="2021-01" db="EMBL/GenBank/DDBJ databases">
        <title>Whole genome shotgun sequence of Demequina activiva NBRC 110675.</title>
        <authorList>
            <person name="Komaki H."/>
            <person name="Tamura T."/>
        </authorList>
    </citation>
    <scope>NUCLEOTIDE SEQUENCE</scope>
    <source>
        <strain evidence="2">NBRC 110675</strain>
    </source>
</reference>
<dbReference type="SUPFAM" id="SSF159888">
    <property type="entry name" value="YdhG-like"/>
    <property type="match status" value="1"/>
</dbReference>
<name>A0A919Q636_9MICO</name>
<evidence type="ECO:0000313" key="3">
    <source>
        <dbReference type="Proteomes" id="UP000652354"/>
    </source>
</evidence>
<proteinExistence type="predicted"/>
<accession>A0A919Q636</accession>
<dbReference type="InterPro" id="IPR014922">
    <property type="entry name" value="YdhG-like"/>
</dbReference>
<dbReference type="Gene3D" id="3.90.1150.200">
    <property type="match status" value="1"/>
</dbReference>
<dbReference type="EMBL" id="BONR01000004">
    <property type="protein sequence ID" value="GIG55208.1"/>
    <property type="molecule type" value="Genomic_DNA"/>
</dbReference>
<gene>
    <name evidence="2" type="ORF">Dac01nite_19600</name>
</gene>
<organism evidence="2 3">
    <name type="scientific">Demequina activiva</name>
    <dbReference type="NCBI Taxonomy" id="1582364"/>
    <lineage>
        <taxon>Bacteria</taxon>
        <taxon>Bacillati</taxon>
        <taxon>Actinomycetota</taxon>
        <taxon>Actinomycetes</taxon>
        <taxon>Micrococcales</taxon>
        <taxon>Demequinaceae</taxon>
        <taxon>Demequina</taxon>
    </lineage>
</organism>
<evidence type="ECO:0000259" key="1">
    <source>
        <dbReference type="Pfam" id="PF08818"/>
    </source>
</evidence>
<comment type="caution">
    <text evidence="2">The sequence shown here is derived from an EMBL/GenBank/DDBJ whole genome shotgun (WGS) entry which is preliminary data.</text>
</comment>
<evidence type="ECO:0000313" key="2">
    <source>
        <dbReference type="EMBL" id="GIG55208.1"/>
    </source>
</evidence>
<feature type="domain" description="YdhG-like" evidence="1">
    <location>
        <begin position="18"/>
        <end position="113"/>
    </location>
</feature>
<dbReference type="AlphaFoldDB" id="A0A919Q636"/>
<dbReference type="Pfam" id="PF08818">
    <property type="entry name" value="DUF1801"/>
    <property type="match status" value="1"/>
</dbReference>